<dbReference type="InterPro" id="IPR011826">
    <property type="entry name" value="HAcnase/IPMdehydase_lsu_prok"/>
</dbReference>
<evidence type="ECO:0000256" key="7">
    <source>
        <dbReference type="HAMAP-Rule" id="MF_01027"/>
    </source>
</evidence>
<dbReference type="RefSeq" id="WP_160553462.1">
    <property type="nucleotide sequence ID" value="NZ_CP047650.1"/>
</dbReference>
<keyword evidence="5 7" id="KW-0411">Iron-sulfur</keyword>
<feature type="domain" description="Aconitase/3-isopropylmalate dehydratase large subunit alpha/beta/alpha" evidence="8">
    <location>
        <begin position="88"/>
        <end position="413"/>
    </location>
</feature>
<gene>
    <name evidence="7" type="primary">leuC</name>
    <name evidence="9" type="ORF">GT347_17710</name>
</gene>
<comment type="cofactor">
    <cofactor evidence="7">
        <name>[4Fe-4S] cluster</name>
        <dbReference type="ChEBI" id="CHEBI:49883"/>
    </cofactor>
    <text evidence="7">Binds 1 [4Fe-4S] cluster per subunit.</text>
</comment>
<keyword evidence="6 7" id="KW-0456">Lyase</keyword>
<reference evidence="9 10" key="1">
    <citation type="submission" date="2020-01" db="EMBL/GenBank/DDBJ databases">
        <title>Genome sequencing of strain KACC 21265.</title>
        <authorList>
            <person name="Heo J."/>
            <person name="Kim S.-J."/>
            <person name="Kim J.-S."/>
            <person name="Hong S.-B."/>
            <person name="Kwon S.-W."/>
        </authorList>
    </citation>
    <scope>NUCLEOTIDE SEQUENCE [LARGE SCALE GENOMIC DNA]</scope>
    <source>
        <strain evidence="9 10">KACC 21265</strain>
    </source>
</reference>
<proteinExistence type="inferred from homology"/>
<sequence>MNHAPMTLAEKALSRAAGQPLKAGDFAVVQPDWCFTPDDAIGPIIDYLQEAGVRRPAHPARLGLVYDHYAPAGEIGMAGVHARGRRFVAEHGIAHFFDIGSGISHQLLMERGIVRPGQLVFNADSHTTMLGAAAAFGTGIGASETAYVWATGRIWLRVPATLRIVLHGRLGAGATAKDVCLQLLRRHGARLATYRAIEFHGEGAAGLDMPQRMTLCNMGVELGAKAAMFPFDAVTQRFFDALGIAVDAQAGRPDEGAVYESTVELDLAAVSPMVACPPTVDNVRPLSELSGIRIDQAFLGSCTNGRIDDLRAAAEVLRGRRVAAGVRMIVTPASSATYGEALRDGTIEVLHAAGCVVTPPGCGACAGLHLGVLGAGETCVSSSNRNFTGRMGAQDSEIYLASPAVVAASAVAGHLADPRSLAPL</sequence>
<comment type="pathway">
    <text evidence="7">Amino-acid biosynthesis; L-leucine biosynthesis; L-leucine from 3-methyl-2-oxobutanoate: step 2/4.</text>
</comment>
<dbReference type="EC" id="4.2.1.33" evidence="7"/>
<evidence type="ECO:0000256" key="3">
    <source>
        <dbReference type="ARBA" id="ARBA00022723"/>
    </source>
</evidence>
<keyword evidence="3 7" id="KW-0479">Metal-binding</keyword>
<dbReference type="EMBL" id="CP047650">
    <property type="protein sequence ID" value="QHI99651.1"/>
    <property type="molecule type" value="Genomic_DNA"/>
</dbReference>
<keyword evidence="4 7" id="KW-0408">Iron</keyword>
<dbReference type="AlphaFoldDB" id="A0A857J972"/>
<keyword evidence="7" id="KW-0100">Branched-chain amino acid biosynthesis</keyword>
<dbReference type="NCBIfam" id="NF001614">
    <property type="entry name" value="PRK00402.1"/>
    <property type="match status" value="1"/>
</dbReference>
<dbReference type="GO" id="GO:0003861">
    <property type="term" value="F:3-isopropylmalate dehydratase activity"/>
    <property type="evidence" value="ECO:0007669"/>
    <property type="project" value="UniProtKB-UniRule"/>
</dbReference>
<evidence type="ECO:0000256" key="2">
    <source>
        <dbReference type="ARBA" id="ARBA00022485"/>
    </source>
</evidence>
<feature type="binding site" evidence="7">
    <location>
        <position position="302"/>
    </location>
    <ligand>
        <name>[4Fe-4S] cluster</name>
        <dbReference type="ChEBI" id="CHEBI:49883"/>
    </ligand>
</feature>
<dbReference type="HAMAP" id="MF_01027">
    <property type="entry name" value="LeuC_type2"/>
    <property type="match status" value="1"/>
</dbReference>
<comment type="catalytic activity">
    <reaction evidence="7">
        <text>(2R,3S)-3-isopropylmalate = (2S)-2-isopropylmalate</text>
        <dbReference type="Rhea" id="RHEA:32287"/>
        <dbReference type="ChEBI" id="CHEBI:1178"/>
        <dbReference type="ChEBI" id="CHEBI:35121"/>
        <dbReference type="EC" id="4.2.1.33"/>
    </reaction>
</comment>
<dbReference type="GO" id="GO:0051539">
    <property type="term" value="F:4 iron, 4 sulfur cluster binding"/>
    <property type="evidence" value="ECO:0007669"/>
    <property type="project" value="UniProtKB-KW"/>
</dbReference>
<comment type="function">
    <text evidence="7">Catalyzes the isomerization between 2-isopropylmalate and 3-isopropylmalate, via the formation of 2-isopropylmaleate.</text>
</comment>
<evidence type="ECO:0000313" key="10">
    <source>
        <dbReference type="Proteomes" id="UP000464787"/>
    </source>
</evidence>
<feature type="binding site" evidence="7">
    <location>
        <position position="362"/>
    </location>
    <ligand>
        <name>[4Fe-4S] cluster</name>
        <dbReference type="ChEBI" id="CHEBI:49883"/>
    </ligand>
</feature>
<evidence type="ECO:0000256" key="6">
    <source>
        <dbReference type="ARBA" id="ARBA00023239"/>
    </source>
</evidence>
<dbReference type="UniPathway" id="UPA00048">
    <property type="reaction ID" value="UER00071"/>
</dbReference>
<keyword evidence="10" id="KW-1185">Reference proteome</keyword>
<evidence type="ECO:0000256" key="1">
    <source>
        <dbReference type="ARBA" id="ARBA00011271"/>
    </source>
</evidence>
<dbReference type="InterPro" id="IPR036008">
    <property type="entry name" value="Aconitase_4Fe-4S_dom"/>
</dbReference>
<accession>A0A857J972</accession>
<dbReference type="InterPro" id="IPR006251">
    <property type="entry name" value="Homoacnase/IPMdehydase_lsu"/>
</dbReference>
<dbReference type="InterPro" id="IPR018136">
    <property type="entry name" value="Aconitase_4Fe-4S_BS"/>
</dbReference>
<dbReference type="Proteomes" id="UP000464787">
    <property type="component" value="Chromosome"/>
</dbReference>
<dbReference type="InterPro" id="IPR001030">
    <property type="entry name" value="Acoase/IPM_deHydtase_lsu_aba"/>
</dbReference>
<comment type="similarity">
    <text evidence="7">Belongs to the aconitase/IPM isomerase family. LeuC type 2 subfamily.</text>
</comment>
<keyword evidence="7" id="KW-0028">Amino-acid biosynthesis</keyword>
<evidence type="ECO:0000313" key="9">
    <source>
        <dbReference type="EMBL" id="QHI99651.1"/>
    </source>
</evidence>
<dbReference type="Gene3D" id="3.30.499.10">
    <property type="entry name" value="Aconitase, domain 3"/>
    <property type="match status" value="2"/>
</dbReference>
<dbReference type="NCBIfam" id="TIGR02086">
    <property type="entry name" value="IPMI_arch"/>
    <property type="match status" value="1"/>
</dbReference>
<dbReference type="InterPro" id="IPR015931">
    <property type="entry name" value="Acnase/IPM_dHydase_lsu_aba_1/3"/>
</dbReference>
<dbReference type="InterPro" id="IPR050067">
    <property type="entry name" value="IPM_dehydratase_rel_enz"/>
</dbReference>
<evidence type="ECO:0000256" key="4">
    <source>
        <dbReference type="ARBA" id="ARBA00023004"/>
    </source>
</evidence>
<dbReference type="PROSITE" id="PS00450">
    <property type="entry name" value="ACONITASE_1"/>
    <property type="match status" value="1"/>
</dbReference>
<dbReference type="Pfam" id="PF00330">
    <property type="entry name" value="Aconitase"/>
    <property type="match status" value="1"/>
</dbReference>
<comment type="subunit">
    <text evidence="1 7">Heterodimer of LeuC and LeuD.</text>
</comment>
<organism evidence="9 10">
    <name type="scientific">Xylophilus rhododendri</name>
    <dbReference type="NCBI Taxonomy" id="2697032"/>
    <lineage>
        <taxon>Bacteria</taxon>
        <taxon>Pseudomonadati</taxon>
        <taxon>Pseudomonadota</taxon>
        <taxon>Betaproteobacteria</taxon>
        <taxon>Burkholderiales</taxon>
        <taxon>Xylophilus</taxon>
    </lineage>
</organism>
<keyword evidence="7" id="KW-0432">Leucine biosynthesis</keyword>
<dbReference type="PANTHER" id="PTHR43822:SF21">
    <property type="entry name" value="3-ISOPROPYLMALATE DEHYDRATASE LARGE SUBUNIT 1"/>
    <property type="match status" value="1"/>
</dbReference>
<dbReference type="KEGG" id="xyk:GT347_17710"/>
<evidence type="ECO:0000256" key="5">
    <source>
        <dbReference type="ARBA" id="ARBA00023014"/>
    </source>
</evidence>
<dbReference type="PRINTS" id="PR00415">
    <property type="entry name" value="ACONITASE"/>
</dbReference>
<dbReference type="SUPFAM" id="SSF53732">
    <property type="entry name" value="Aconitase iron-sulfur domain"/>
    <property type="match status" value="1"/>
</dbReference>
<dbReference type="PANTHER" id="PTHR43822">
    <property type="entry name" value="HOMOACONITASE, MITOCHONDRIAL-RELATED"/>
    <property type="match status" value="1"/>
</dbReference>
<protein>
    <recommendedName>
        <fullName evidence="7">3-isopropylmalate dehydratase large subunit</fullName>
        <ecNumber evidence="7">4.2.1.33</ecNumber>
    </recommendedName>
    <alternativeName>
        <fullName evidence="7">Alpha-IPM isomerase</fullName>
        <shortName evidence="7">IPMI</shortName>
    </alternativeName>
    <alternativeName>
        <fullName evidence="7">Isopropylmalate isomerase</fullName>
    </alternativeName>
</protein>
<dbReference type="GO" id="GO:0009098">
    <property type="term" value="P:L-leucine biosynthetic process"/>
    <property type="evidence" value="ECO:0007669"/>
    <property type="project" value="UniProtKB-UniRule"/>
</dbReference>
<evidence type="ECO:0000259" key="8">
    <source>
        <dbReference type="Pfam" id="PF00330"/>
    </source>
</evidence>
<keyword evidence="2 7" id="KW-0004">4Fe-4S</keyword>
<dbReference type="GO" id="GO:0046872">
    <property type="term" value="F:metal ion binding"/>
    <property type="evidence" value="ECO:0007669"/>
    <property type="project" value="UniProtKB-KW"/>
</dbReference>
<feature type="binding site" evidence="7">
    <location>
        <position position="365"/>
    </location>
    <ligand>
        <name>[4Fe-4S] cluster</name>
        <dbReference type="ChEBI" id="CHEBI:49883"/>
    </ligand>
</feature>
<name>A0A857J972_9BURK</name>
<dbReference type="NCBIfam" id="TIGR01343">
    <property type="entry name" value="hacA_fam"/>
    <property type="match status" value="1"/>
</dbReference>